<dbReference type="Pfam" id="PF01636">
    <property type="entry name" value="APH"/>
    <property type="match status" value="1"/>
</dbReference>
<gene>
    <name evidence="2" type="ORF">CD191_19375</name>
</gene>
<accession>A0AAD0P3T7</accession>
<dbReference type="Proteomes" id="UP000249163">
    <property type="component" value="Chromosome"/>
</dbReference>
<evidence type="ECO:0000313" key="3">
    <source>
        <dbReference type="Proteomes" id="UP000249163"/>
    </source>
</evidence>
<dbReference type="InterPro" id="IPR051678">
    <property type="entry name" value="AGP_Transferase"/>
</dbReference>
<dbReference type="InterPro" id="IPR002575">
    <property type="entry name" value="Aminoglycoside_PTrfase"/>
</dbReference>
<proteinExistence type="predicted"/>
<evidence type="ECO:0000313" key="2">
    <source>
        <dbReference type="EMBL" id="AWV34604.1"/>
    </source>
</evidence>
<dbReference type="PANTHER" id="PTHR21310">
    <property type="entry name" value="AMINOGLYCOSIDE PHOSPHOTRANSFERASE-RELATED-RELATED"/>
    <property type="match status" value="1"/>
</dbReference>
<feature type="domain" description="Aminoglycoside phosphotransferase" evidence="1">
    <location>
        <begin position="39"/>
        <end position="265"/>
    </location>
</feature>
<evidence type="ECO:0000259" key="1">
    <source>
        <dbReference type="Pfam" id="PF01636"/>
    </source>
</evidence>
<sequence>MSTTLLTQKGIHNMENISYNLKFATLCAKYNLGLLMNETEPITGGLLHRMYRLQTDKAQYAVKALNPQIMQRDTAMSNYTFSERVANLAYQKGIHAVPAIVSNGNSMHEVEGQFYLLFPWVQGKALPLGEIDLDCCKKIGAILAQLHIIDFSQGTDDHHFETLIASNAAVANWKELALKGEQQGADWSSLLADHLHKIQNWESLIHSSASLLTNHYVISHRDLDPKNVLWDERKVPIIIDWEAAGPIHPTVELIDVALYWSGSESGDLSKKAFSNLINSYLEHGGEVYADWQVVLNYGFLGKLEWLAYNIRRSLGLESSDDAERELGTCEVIRTINALQNYADFIPQCLL</sequence>
<name>A0AAD0P3T7_9BACL</name>
<dbReference type="AlphaFoldDB" id="A0AAD0P3T7"/>
<organism evidence="2 3">
    <name type="scientific">Paenibacillus odorifer</name>
    <dbReference type="NCBI Taxonomy" id="189426"/>
    <lineage>
        <taxon>Bacteria</taxon>
        <taxon>Bacillati</taxon>
        <taxon>Bacillota</taxon>
        <taxon>Bacilli</taxon>
        <taxon>Bacillales</taxon>
        <taxon>Paenibacillaceae</taxon>
        <taxon>Paenibacillus</taxon>
    </lineage>
</organism>
<protein>
    <submittedName>
        <fullName evidence="2">Aminoglycoside phosphotransferase</fullName>
    </submittedName>
</protein>
<dbReference type="Gene3D" id="3.90.1200.10">
    <property type="match status" value="1"/>
</dbReference>
<reference evidence="2 3" key="1">
    <citation type="submission" date="2017-06" db="EMBL/GenBank/DDBJ databases">
        <title>Complete genome sequence of Paenibacillus odorifer CBA7130.</title>
        <authorList>
            <person name="Nam Y.-D."/>
            <person name="Kang J."/>
            <person name="Chung W.-H."/>
        </authorList>
    </citation>
    <scope>NUCLEOTIDE SEQUENCE [LARGE SCALE GENOMIC DNA]</scope>
    <source>
        <strain evidence="2 3">CBA7130</strain>
    </source>
</reference>
<dbReference type="SUPFAM" id="SSF56112">
    <property type="entry name" value="Protein kinase-like (PK-like)"/>
    <property type="match status" value="1"/>
</dbReference>
<dbReference type="EMBL" id="CP021965">
    <property type="protein sequence ID" value="AWV34604.1"/>
    <property type="molecule type" value="Genomic_DNA"/>
</dbReference>
<dbReference type="InterPro" id="IPR011009">
    <property type="entry name" value="Kinase-like_dom_sf"/>
</dbReference>